<feature type="region of interest" description="Disordered" evidence="1">
    <location>
        <begin position="231"/>
        <end position="268"/>
    </location>
</feature>
<gene>
    <name evidence="3" type="primary">SPOSA6832_04397</name>
</gene>
<proteinExistence type="predicted"/>
<dbReference type="InterPro" id="IPR033473">
    <property type="entry name" value="Atos-like_C"/>
</dbReference>
<organism evidence="3 4">
    <name type="scientific">Sporidiobolus salmonicolor</name>
    <name type="common">Yeast-like fungus</name>
    <name type="synonym">Sporobolomyces salmonicolor</name>
    <dbReference type="NCBI Taxonomy" id="5005"/>
    <lineage>
        <taxon>Eukaryota</taxon>
        <taxon>Fungi</taxon>
        <taxon>Dikarya</taxon>
        <taxon>Basidiomycota</taxon>
        <taxon>Pucciniomycotina</taxon>
        <taxon>Microbotryomycetes</taxon>
        <taxon>Sporidiobolales</taxon>
        <taxon>Sporidiobolaceae</taxon>
        <taxon>Sporobolomyces</taxon>
    </lineage>
</organism>
<reference evidence="4" key="1">
    <citation type="submission" date="2015-02" db="EMBL/GenBank/DDBJ databases">
        <authorList>
            <person name="Gon?alves P."/>
        </authorList>
    </citation>
    <scope>NUCLEOTIDE SEQUENCE [LARGE SCALE GENOMIC DNA]</scope>
</reference>
<name>A0A0D6ERI7_SPOSA</name>
<feature type="compositionally biased region" description="Basic and acidic residues" evidence="1">
    <location>
        <begin position="248"/>
        <end position="268"/>
    </location>
</feature>
<evidence type="ECO:0000313" key="4">
    <source>
        <dbReference type="Proteomes" id="UP000243876"/>
    </source>
</evidence>
<dbReference type="Pfam" id="PF13889">
    <property type="entry name" value="Chromosome_seg"/>
    <property type="match status" value="1"/>
</dbReference>
<dbReference type="EMBL" id="CENE01000029">
    <property type="protein sequence ID" value="CEQ42579.1"/>
    <property type="molecule type" value="Genomic_DNA"/>
</dbReference>
<dbReference type="PANTHER" id="PTHR13199:SF11">
    <property type="entry name" value="PROTEIN ATOSSA"/>
    <property type="match status" value="1"/>
</dbReference>
<feature type="domain" description="Atos-like conserved" evidence="2">
    <location>
        <begin position="1"/>
        <end position="55"/>
    </location>
</feature>
<keyword evidence="4" id="KW-1185">Reference proteome</keyword>
<dbReference type="InterPro" id="IPR051506">
    <property type="entry name" value="ATOS_Transcription_Regulators"/>
</dbReference>
<dbReference type="Proteomes" id="UP000243876">
    <property type="component" value="Unassembled WGS sequence"/>
</dbReference>
<sequence>MSASPSRPLPFLASIGVLGGSDAPARLKCPLHLHIPFGAVYYSSSEGLHTSSPYVGTIDLEAHYLSLLSPAAPSAPPSARPAKIPRFPGYQIPPRGQIQLVLKNSNQTAFKPFLVPYDLNGLHRSGQGGRTFLWQKSYSVDLEHGDAEGKLRFAVYLQFCSPPLVTSTSSAKRTKTTSADRTDREPKYYLYHSIRVVFASRALDASEKLRVVLEGPAEMLYGTSRPAAVKQTDEDRFAPYRGPGEEWEMTRKKAKEREKELEKGDRLH</sequence>
<dbReference type="OrthoDB" id="8625101at2759"/>
<evidence type="ECO:0000259" key="2">
    <source>
        <dbReference type="SMART" id="SM01177"/>
    </source>
</evidence>
<dbReference type="InterPro" id="IPR025261">
    <property type="entry name" value="Atos-like_cons_dom"/>
</dbReference>
<dbReference type="Pfam" id="PF13915">
    <property type="entry name" value="DUF4210"/>
    <property type="match status" value="1"/>
</dbReference>
<dbReference type="AlphaFoldDB" id="A0A0D6ERI7"/>
<evidence type="ECO:0000256" key="1">
    <source>
        <dbReference type="SAM" id="MobiDB-lite"/>
    </source>
</evidence>
<protein>
    <submittedName>
        <fullName evidence="3">SPOSA6832_04397-mRNA-1:cds</fullName>
    </submittedName>
</protein>
<dbReference type="SMART" id="SM01177">
    <property type="entry name" value="DUF4210"/>
    <property type="match status" value="1"/>
</dbReference>
<accession>A0A0D6ERI7</accession>
<evidence type="ECO:0000313" key="3">
    <source>
        <dbReference type="EMBL" id="CEQ42579.1"/>
    </source>
</evidence>
<dbReference type="PANTHER" id="PTHR13199">
    <property type="entry name" value="GH03947P"/>
    <property type="match status" value="1"/>
</dbReference>